<evidence type="ECO:0000313" key="3">
    <source>
        <dbReference type="Proteomes" id="UP000053766"/>
    </source>
</evidence>
<dbReference type="AlphaFoldDB" id="A0A0D8Y8W2"/>
<evidence type="ECO:0000256" key="1">
    <source>
        <dbReference type="SAM" id="MobiDB-lite"/>
    </source>
</evidence>
<accession>A0A0D8Y8W2</accession>
<protein>
    <submittedName>
        <fullName evidence="2">Uncharacterized protein</fullName>
    </submittedName>
</protein>
<sequence length="115" mass="13364">MKKESKGQEDNKARMATAQNTAQEKNERRAYGGKSISTPASDMSRRLHRQRINREMKTDRKEKHSSLSNSDEEKELRTGKNRIVEEPNEKTRKKERDPSRNKDCAMNDRGVGFIN</sequence>
<reference evidence="3" key="2">
    <citation type="journal article" date="2016" name="Sci. Rep.">
        <title>Dictyocaulus viviparus genome, variome and transcriptome elucidate lungworm biology and support future intervention.</title>
        <authorList>
            <person name="McNulty S.N."/>
            <person name="Strube C."/>
            <person name="Rosa B.A."/>
            <person name="Martin J.C."/>
            <person name="Tyagi R."/>
            <person name="Choi Y.J."/>
            <person name="Wang Q."/>
            <person name="Hallsworth Pepin K."/>
            <person name="Zhang X."/>
            <person name="Ozersky P."/>
            <person name="Wilson R.K."/>
            <person name="Sternberg P.W."/>
            <person name="Gasser R.B."/>
            <person name="Mitreva M."/>
        </authorList>
    </citation>
    <scope>NUCLEOTIDE SEQUENCE [LARGE SCALE GENOMIC DNA]</scope>
    <source>
        <strain evidence="3">HannoverDv2000</strain>
    </source>
</reference>
<feature type="region of interest" description="Disordered" evidence="1">
    <location>
        <begin position="1"/>
        <end position="115"/>
    </location>
</feature>
<reference evidence="2 3" key="1">
    <citation type="submission" date="2013-11" db="EMBL/GenBank/DDBJ databases">
        <title>Draft genome of the bovine lungworm Dictyocaulus viviparus.</title>
        <authorList>
            <person name="Mitreva M."/>
        </authorList>
    </citation>
    <scope>NUCLEOTIDE SEQUENCE [LARGE SCALE GENOMIC DNA]</scope>
    <source>
        <strain evidence="2 3">HannoverDv2000</strain>
    </source>
</reference>
<name>A0A0D8Y8W2_DICVI</name>
<feature type="compositionally biased region" description="Basic and acidic residues" evidence="1">
    <location>
        <begin position="1"/>
        <end position="13"/>
    </location>
</feature>
<feature type="compositionally biased region" description="Basic and acidic residues" evidence="1">
    <location>
        <begin position="74"/>
        <end position="106"/>
    </location>
</feature>
<dbReference type="Proteomes" id="UP000053766">
    <property type="component" value="Unassembled WGS sequence"/>
</dbReference>
<proteinExistence type="predicted"/>
<evidence type="ECO:0000313" key="2">
    <source>
        <dbReference type="EMBL" id="KJH53258.1"/>
    </source>
</evidence>
<dbReference type="EMBL" id="KN716154">
    <property type="protein sequence ID" value="KJH53258.1"/>
    <property type="molecule type" value="Genomic_DNA"/>
</dbReference>
<feature type="compositionally biased region" description="Basic and acidic residues" evidence="1">
    <location>
        <begin position="52"/>
        <end position="65"/>
    </location>
</feature>
<keyword evidence="3" id="KW-1185">Reference proteome</keyword>
<gene>
    <name evidence="2" type="ORF">DICVIV_00569</name>
</gene>
<organism evidence="2 3">
    <name type="scientific">Dictyocaulus viviparus</name>
    <name type="common">Bovine lungworm</name>
    <dbReference type="NCBI Taxonomy" id="29172"/>
    <lineage>
        <taxon>Eukaryota</taxon>
        <taxon>Metazoa</taxon>
        <taxon>Ecdysozoa</taxon>
        <taxon>Nematoda</taxon>
        <taxon>Chromadorea</taxon>
        <taxon>Rhabditida</taxon>
        <taxon>Rhabditina</taxon>
        <taxon>Rhabditomorpha</taxon>
        <taxon>Strongyloidea</taxon>
        <taxon>Metastrongylidae</taxon>
        <taxon>Dictyocaulus</taxon>
    </lineage>
</organism>